<feature type="domain" description="Glutamine amidotransferase" evidence="1">
    <location>
        <begin position="60"/>
        <end position="172"/>
    </location>
</feature>
<organism evidence="2 3">
    <name type="scientific">Rubrobacter xylanophilus</name>
    <dbReference type="NCBI Taxonomy" id="49319"/>
    <lineage>
        <taxon>Bacteria</taxon>
        <taxon>Bacillati</taxon>
        <taxon>Actinomycetota</taxon>
        <taxon>Rubrobacteria</taxon>
        <taxon>Rubrobacterales</taxon>
        <taxon>Rubrobacteraceae</taxon>
        <taxon>Rubrobacter</taxon>
    </lineage>
</organism>
<name>A0A510HEV3_9ACTN</name>
<reference evidence="2" key="1">
    <citation type="journal article" date="2019" name="Microbiol. Resour. Announc.">
        <title>Complete Genome Sequence of Rubrobacter xylanophilus Strain AA3-22, Isolated from Arima Onsen in Japan.</title>
        <authorList>
            <person name="Tomariguchi N."/>
            <person name="Miyazaki K."/>
        </authorList>
    </citation>
    <scope>NUCLEOTIDE SEQUENCE [LARGE SCALE GENOMIC DNA]</scope>
    <source>
        <strain evidence="2">AA3-22</strain>
    </source>
</reference>
<dbReference type="SUPFAM" id="SSF52317">
    <property type="entry name" value="Class I glutamine amidotransferase-like"/>
    <property type="match status" value="1"/>
</dbReference>
<dbReference type="EMBL" id="AP019791">
    <property type="protein sequence ID" value="BBL78470.1"/>
    <property type="molecule type" value="Genomic_DNA"/>
</dbReference>
<keyword evidence="3" id="KW-1185">Reference proteome</keyword>
<dbReference type="Pfam" id="PF00117">
    <property type="entry name" value="GATase"/>
    <property type="match status" value="1"/>
</dbReference>
<dbReference type="RefSeq" id="WP_143526612.1">
    <property type="nucleotide sequence ID" value="NZ_AP019791.1"/>
</dbReference>
<evidence type="ECO:0000313" key="3">
    <source>
        <dbReference type="Proteomes" id="UP000318065"/>
    </source>
</evidence>
<dbReference type="Proteomes" id="UP000318065">
    <property type="component" value="Chromosome"/>
</dbReference>
<dbReference type="InterPro" id="IPR044992">
    <property type="entry name" value="ChyE-like"/>
</dbReference>
<dbReference type="AlphaFoldDB" id="A0A510HEV3"/>
<sequence>MRDGRPALVRQHERMTPPGLLADWLRERGIPFEVVPSWDGAPAPDPRRYRFVASLGSPYGPNDTHEPAVAEELRLIERAVEEGVPVLGLCFGGEALSVVLGGRVERAPVPELGWREIETDDPGRIPPGPWLEWHFERFTTPPGAVELARTPDAVQAFRYGPHLGVQFHPESTVEIVSEWARADTERLARLGVEDWRALLEAPPEQQEAARAAAFRLFDAFLAEGEREPAGGAGGKERK</sequence>
<gene>
    <name evidence="2" type="ORF">RxyAA322_03240</name>
</gene>
<dbReference type="InterPro" id="IPR029062">
    <property type="entry name" value="Class_I_gatase-like"/>
</dbReference>
<evidence type="ECO:0000259" key="1">
    <source>
        <dbReference type="Pfam" id="PF00117"/>
    </source>
</evidence>
<protein>
    <recommendedName>
        <fullName evidence="1">Glutamine amidotransferase domain-containing protein</fullName>
    </recommendedName>
</protein>
<dbReference type="InterPro" id="IPR017926">
    <property type="entry name" value="GATASE"/>
</dbReference>
<proteinExistence type="predicted"/>
<dbReference type="GO" id="GO:0005829">
    <property type="term" value="C:cytosol"/>
    <property type="evidence" value="ECO:0007669"/>
    <property type="project" value="TreeGrafter"/>
</dbReference>
<dbReference type="PANTHER" id="PTHR42695">
    <property type="entry name" value="GLUTAMINE AMIDOTRANSFERASE YLR126C-RELATED"/>
    <property type="match status" value="1"/>
</dbReference>
<dbReference type="PANTHER" id="PTHR42695:SF5">
    <property type="entry name" value="GLUTAMINE AMIDOTRANSFERASE YLR126C-RELATED"/>
    <property type="match status" value="1"/>
</dbReference>
<dbReference type="Gene3D" id="3.40.50.880">
    <property type="match status" value="1"/>
</dbReference>
<dbReference type="OrthoDB" id="5196541at2"/>
<dbReference type="PROSITE" id="PS51273">
    <property type="entry name" value="GATASE_TYPE_1"/>
    <property type="match status" value="1"/>
</dbReference>
<evidence type="ECO:0000313" key="2">
    <source>
        <dbReference type="EMBL" id="BBL78470.1"/>
    </source>
</evidence>
<accession>A0A510HEV3</accession>
<dbReference type="CDD" id="cd01741">
    <property type="entry name" value="GATase1_1"/>
    <property type="match status" value="1"/>
</dbReference>